<dbReference type="EMBL" id="JAUJFL010000001">
    <property type="protein sequence ID" value="KAK2614389.1"/>
    <property type="molecule type" value="Genomic_DNA"/>
</dbReference>
<keyword evidence="3" id="KW-1185">Reference proteome</keyword>
<evidence type="ECO:0000256" key="1">
    <source>
        <dbReference type="SAM" id="Phobius"/>
    </source>
</evidence>
<dbReference type="PANTHER" id="PTHR47791">
    <property type="entry name" value="MEIOTICALLY UP-REGULATED GENE 191 PROTEIN"/>
    <property type="match status" value="1"/>
</dbReference>
<accession>A0AAD9WAM7</accession>
<dbReference type="InterPro" id="IPR005198">
    <property type="entry name" value="Glyco_hydro_76"/>
</dbReference>
<evidence type="ECO:0000313" key="2">
    <source>
        <dbReference type="EMBL" id="KAK2614389.1"/>
    </source>
</evidence>
<dbReference type="InterPro" id="IPR008928">
    <property type="entry name" value="6-hairpin_glycosidase_sf"/>
</dbReference>
<gene>
    <name evidence="2" type="ORF">N8I77_001222</name>
</gene>
<sequence>MGHKGTLAQLSPHNGAQMRCQTAIAWFKSRSKRSSRGVPPEWHFGPFCIALVLLILISVCHSSLFKRFFDLIRRLGALLADLDINTGPKTYLKTDMVAFRNLSLWLAEAGLLGFSVAASDKATYMDYSVTAIKALQTLYDEPDGLWETTGWWNSANCLTVLGDFLALAADEAEDLSLEDVLSNTFTQAQQTSQTATKTLIRGLSMRLFESRYTASPVSGTSALASRGFSGFINNYYDDEGWWALAWIRAYDVTGSTDYLSMAESIFADMQGGVNGTCGGGIWWSKDRKYKNAIANELYLSVAASLANRAGESDSYLSIARNQWDWFKGSGMINDNNLINDGLDINSDGSCTNNGDTVWSYNQGVILGGLVELFKATGDSDYLSEATSIAEAAVEALSTDGILHESCEANNCGNDGSQFKGIFVRNLYYLQVEAPKDDFRNFILDNADSIWNNDRNSSNFLGLVWSGPPSAGGSPNASTQSSALDTLVAAVAVF</sequence>
<feature type="transmembrane region" description="Helical" evidence="1">
    <location>
        <begin position="44"/>
        <end position="65"/>
    </location>
</feature>
<dbReference type="AlphaFoldDB" id="A0AAD9WAM7"/>
<dbReference type="Gene3D" id="1.50.10.20">
    <property type="match status" value="1"/>
</dbReference>
<reference evidence="2" key="1">
    <citation type="submission" date="2023-06" db="EMBL/GenBank/DDBJ databases">
        <authorList>
            <person name="Noh H."/>
        </authorList>
    </citation>
    <scope>NUCLEOTIDE SEQUENCE</scope>
    <source>
        <strain evidence="2">DUCC20226</strain>
    </source>
</reference>
<comment type="caution">
    <text evidence="2">The sequence shown here is derived from an EMBL/GenBank/DDBJ whole genome shotgun (WGS) entry which is preliminary data.</text>
</comment>
<dbReference type="SUPFAM" id="SSF48208">
    <property type="entry name" value="Six-hairpin glycosidases"/>
    <property type="match status" value="1"/>
</dbReference>
<protein>
    <submittedName>
        <fullName evidence="2">Uncharacterized protein</fullName>
    </submittedName>
</protein>
<keyword evidence="1" id="KW-0472">Membrane</keyword>
<keyword evidence="1" id="KW-1133">Transmembrane helix</keyword>
<keyword evidence="1" id="KW-0812">Transmembrane</keyword>
<evidence type="ECO:0000313" key="3">
    <source>
        <dbReference type="Proteomes" id="UP001265746"/>
    </source>
</evidence>
<dbReference type="Pfam" id="PF03663">
    <property type="entry name" value="Glyco_hydro_76"/>
    <property type="match status" value="1"/>
</dbReference>
<dbReference type="PANTHER" id="PTHR47791:SF1">
    <property type="entry name" value="ENDO MANNANASE, GH76 FAMILY (EUROFUNG)"/>
    <property type="match status" value="1"/>
</dbReference>
<dbReference type="InterPro" id="IPR053169">
    <property type="entry name" value="MUG_Protein"/>
</dbReference>
<proteinExistence type="predicted"/>
<dbReference type="GO" id="GO:0005975">
    <property type="term" value="P:carbohydrate metabolic process"/>
    <property type="evidence" value="ECO:0007669"/>
    <property type="project" value="InterPro"/>
</dbReference>
<dbReference type="Proteomes" id="UP001265746">
    <property type="component" value="Unassembled WGS sequence"/>
</dbReference>
<organism evidence="2 3">
    <name type="scientific">Phomopsis amygdali</name>
    <name type="common">Fusicoccum amygdali</name>
    <dbReference type="NCBI Taxonomy" id="1214568"/>
    <lineage>
        <taxon>Eukaryota</taxon>
        <taxon>Fungi</taxon>
        <taxon>Dikarya</taxon>
        <taxon>Ascomycota</taxon>
        <taxon>Pezizomycotina</taxon>
        <taxon>Sordariomycetes</taxon>
        <taxon>Sordariomycetidae</taxon>
        <taxon>Diaporthales</taxon>
        <taxon>Diaporthaceae</taxon>
        <taxon>Diaporthe</taxon>
    </lineage>
</organism>
<name>A0AAD9WAM7_PHOAM</name>